<evidence type="ECO:0000313" key="4">
    <source>
        <dbReference type="EMBL" id="CAF9935094.1"/>
    </source>
</evidence>
<dbReference type="InterPro" id="IPR013320">
    <property type="entry name" value="ConA-like_dom_sf"/>
</dbReference>
<organism evidence="4 5">
    <name type="scientific">Imshaugia aleurites</name>
    <dbReference type="NCBI Taxonomy" id="172621"/>
    <lineage>
        <taxon>Eukaryota</taxon>
        <taxon>Fungi</taxon>
        <taxon>Dikarya</taxon>
        <taxon>Ascomycota</taxon>
        <taxon>Pezizomycotina</taxon>
        <taxon>Lecanoromycetes</taxon>
        <taxon>OSLEUM clade</taxon>
        <taxon>Lecanoromycetidae</taxon>
        <taxon>Lecanorales</taxon>
        <taxon>Lecanorineae</taxon>
        <taxon>Parmeliaceae</taxon>
        <taxon>Imshaugia</taxon>
    </lineage>
</organism>
<evidence type="ECO:0000256" key="1">
    <source>
        <dbReference type="ARBA" id="ARBA00005519"/>
    </source>
</evidence>
<evidence type="ECO:0000313" key="5">
    <source>
        <dbReference type="Proteomes" id="UP000664534"/>
    </source>
</evidence>
<protein>
    <recommendedName>
        <fullName evidence="6">Glycoside hydrolase family 12 protein</fullName>
    </recommendedName>
</protein>
<dbReference type="EMBL" id="CAJPDT010000081">
    <property type="protein sequence ID" value="CAF9935094.1"/>
    <property type="molecule type" value="Genomic_DNA"/>
</dbReference>
<proteinExistence type="inferred from homology"/>
<evidence type="ECO:0000256" key="2">
    <source>
        <dbReference type="RuleBase" id="RU361163"/>
    </source>
</evidence>
<reference evidence="4" key="1">
    <citation type="submission" date="2021-03" db="EMBL/GenBank/DDBJ databases">
        <authorList>
            <person name="Tagirdzhanova G."/>
        </authorList>
    </citation>
    <scope>NUCLEOTIDE SEQUENCE</scope>
</reference>
<keyword evidence="2" id="KW-0119">Carbohydrate metabolism</keyword>
<dbReference type="AlphaFoldDB" id="A0A8H3IZF8"/>
<feature type="signal peptide" evidence="3">
    <location>
        <begin position="1"/>
        <end position="25"/>
    </location>
</feature>
<dbReference type="PANTHER" id="PTHR34002:SF9">
    <property type="entry name" value="XYLOGLUCAN-SPECIFIC ENDO-BETA-1,4-GLUCANASE A"/>
    <property type="match status" value="1"/>
</dbReference>
<dbReference type="OrthoDB" id="95118at2759"/>
<comment type="caution">
    <text evidence="4">The sequence shown here is derived from an EMBL/GenBank/DDBJ whole genome shotgun (WGS) entry which is preliminary data.</text>
</comment>
<dbReference type="PANTHER" id="PTHR34002">
    <property type="entry name" value="BLR1656 PROTEIN"/>
    <property type="match status" value="1"/>
</dbReference>
<accession>A0A8H3IZF8</accession>
<dbReference type="Proteomes" id="UP000664534">
    <property type="component" value="Unassembled WGS sequence"/>
</dbReference>
<keyword evidence="5" id="KW-1185">Reference proteome</keyword>
<dbReference type="GO" id="GO:0000272">
    <property type="term" value="P:polysaccharide catabolic process"/>
    <property type="evidence" value="ECO:0007669"/>
    <property type="project" value="UniProtKB-KW"/>
</dbReference>
<evidence type="ECO:0000256" key="3">
    <source>
        <dbReference type="SAM" id="SignalP"/>
    </source>
</evidence>
<dbReference type="Gene3D" id="2.60.120.180">
    <property type="match status" value="1"/>
</dbReference>
<keyword evidence="2" id="KW-0624">Polysaccharide degradation</keyword>
<gene>
    <name evidence="4" type="ORF">IMSHALPRED_010103</name>
</gene>
<keyword evidence="2" id="KW-0378">Hydrolase</keyword>
<evidence type="ECO:0008006" key="6">
    <source>
        <dbReference type="Google" id="ProtNLM"/>
    </source>
</evidence>
<dbReference type="InterPro" id="IPR002594">
    <property type="entry name" value="GH12"/>
</dbReference>
<name>A0A8H3IZF8_9LECA</name>
<comment type="similarity">
    <text evidence="1 2">Belongs to the glycosyl hydrolase 12 (cellulase H) family.</text>
</comment>
<keyword evidence="2" id="KW-0326">Glycosidase</keyword>
<keyword evidence="3" id="KW-0732">Signal</keyword>
<dbReference type="SUPFAM" id="SSF49899">
    <property type="entry name" value="Concanavalin A-like lectins/glucanases"/>
    <property type="match status" value="1"/>
</dbReference>
<dbReference type="InterPro" id="IPR013319">
    <property type="entry name" value="GH11/12"/>
</dbReference>
<dbReference type="Pfam" id="PF01670">
    <property type="entry name" value="Glyco_hydro_12"/>
    <property type="match status" value="1"/>
</dbReference>
<feature type="chain" id="PRO_5034243427" description="Glycoside hydrolase family 12 protein" evidence="3">
    <location>
        <begin position="26"/>
        <end position="258"/>
    </location>
</feature>
<sequence>MVLKSNMQAFLSLLHVLTAVAHASAAPGRALEPRQDSQCGQYDFLYSGTYTLDTNEWGDSTGTGSQCAQINGLDGNSLAWQTTWSWADNPNNVKSYTNVESSTTYCTQISSIGSIPTTWSWSYTGSDIRANVAYDTFAGTSCSGAQDYEVMIWLGDFGGDIYPLSNNGYPPTPTASPYIDGTQFNLVLGSIGDTAVYSFVATSSATDFSGDLISFYNYLVDNEGFPSSYYILSIQAGSEVFTGSDVDFSTSSYTISQS</sequence>
<dbReference type="GO" id="GO:0008810">
    <property type="term" value="F:cellulase activity"/>
    <property type="evidence" value="ECO:0007669"/>
    <property type="project" value="InterPro"/>
</dbReference>